<reference evidence="3 4" key="1">
    <citation type="journal article" date="2014" name="PLoS Genet.">
        <title>Phylogenetically driven sequencing of extremely halophilic archaea reveals strategies for static and dynamic osmo-response.</title>
        <authorList>
            <person name="Becker E.A."/>
            <person name="Seitzer P.M."/>
            <person name="Tritt A."/>
            <person name="Larsen D."/>
            <person name="Krusor M."/>
            <person name="Yao A.I."/>
            <person name="Wu D."/>
            <person name="Madern D."/>
            <person name="Eisen J.A."/>
            <person name="Darling A.E."/>
            <person name="Facciotti M.T."/>
        </authorList>
    </citation>
    <scope>NUCLEOTIDE SEQUENCE [LARGE SCALE GENOMIC DNA]</scope>
    <source>
        <strain evidence="3 4">DSM 10284</strain>
    </source>
</reference>
<feature type="domain" description="SWIM-type" evidence="2">
    <location>
        <begin position="58"/>
        <end position="97"/>
    </location>
</feature>
<evidence type="ECO:0000256" key="1">
    <source>
        <dbReference type="PROSITE-ProRule" id="PRU00325"/>
    </source>
</evidence>
<gene>
    <name evidence="3" type="ORF">C464_08055</name>
</gene>
<dbReference type="GO" id="GO:0008270">
    <property type="term" value="F:zinc ion binding"/>
    <property type="evidence" value="ECO:0007669"/>
    <property type="project" value="UniProtKB-KW"/>
</dbReference>
<sequence>MTENDTTADKRNALKHLDYTPRTLKRVEWESWEFTVTGPHLIEVTNASYGFEKEDHSYTVGVEVRDGIAVPSECDCPADVHHDSDCKHKTALAIVGGPTVLNAAVDFEGSSPVLGVATDGGCECDGDRLPCFNCYSDGRRKLPGQRTE</sequence>
<keyword evidence="4" id="KW-1185">Reference proteome</keyword>
<evidence type="ECO:0000313" key="4">
    <source>
        <dbReference type="Proteomes" id="UP000011509"/>
    </source>
</evidence>
<dbReference type="Proteomes" id="UP000011509">
    <property type="component" value="Unassembled WGS sequence"/>
</dbReference>
<name>M0EN75_9EURY</name>
<proteinExistence type="predicted"/>
<keyword evidence="1" id="KW-0862">Zinc</keyword>
<protein>
    <recommendedName>
        <fullName evidence="2">SWIM-type domain-containing protein</fullName>
    </recommendedName>
</protein>
<keyword evidence="1" id="KW-0479">Metal-binding</keyword>
<dbReference type="AlphaFoldDB" id="M0EN75"/>
<dbReference type="OrthoDB" id="189856at2157"/>
<keyword evidence="1" id="KW-0863">Zinc-finger</keyword>
<organism evidence="3 4">
    <name type="scientific">Halorubrum coriense DSM 10284</name>
    <dbReference type="NCBI Taxonomy" id="1227466"/>
    <lineage>
        <taxon>Archaea</taxon>
        <taxon>Methanobacteriati</taxon>
        <taxon>Methanobacteriota</taxon>
        <taxon>Stenosarchaea group</taxon>
        <taxon>Halobacteria</taxon>
        <taxon>Halobacteriales</taxon>
        <taxon>Haloferacaceae</taxon>
        <taxon>Halorubrum</taxon>
    </lineage>
</organism>
<dbReference type="InterPro" id="IPR007527">
    <property type="entry name" value="Znf_SWIM"/>
</dbReference>
<dbReference type="EMBL" id="AOJL01000032">
    <property type="protein sequence ID" value="ELZ47859.1"/>
    <property type="molecule type" value="Genomic_DNA"/>
</dbReference>
<dbReference type="PROSITE" id="PS50966">
    <property type="entry name" value="ZF_SWIM"/>
    <property type="match status" value="1"/>
</dbReference>
<dbReference type="RefSeq" id="WP_006113118.1">
    <property type="nucleotide sequence ID" value="NZ_AOJL01000032.1"/>
</dbReference>
<accession>M0EN75</accession>
<evidence type="ECO:0000259" key="2">
    <source>
        <dbReference type="PROSITE" id="PS50966"/>
    </source>
</evidence>
<evidence type="ECO:0000313" key="3">
    <source>
        <dbReference type="EMBL" id="ELZ47859.1"/>
    </source>
</evidence>
<comment type="caution">
    <text evidence="3">The sequence shown here is derived from an EMBL/GenBank/DDBJ whole genome shotgun (WGS) entry which is preliminary data.</text>
</comment>